<feature type="non-terminal residue" evidence="2">
    <location>
        <position position="247"/>
    </location>
</feature>
<feature type="non-terminal residue" evidence="2">
    <location>
        <position position="1"/>
    </location>
</feature>
<feature type="domain" description="DUF2341" evidence="1">
    <location>
        <begin position="191"/>
        <end position="246"/>
    </location>
</feature>
<accession>X0XP54</accession>
<organism evidence="2">
    <name type="scientific">marine sediment metagenome</name>
    <dbReference type="NCBI Taxonomy" id="412755"/>
    <lineage>
        <taxon>unclassified sequences</taxon>
        <taxon>metagenomes</taxon>
        <taxon>ecological metagenomes</taxon>
    </lineage>
</organism>
<dbReference type="Pfam" id="PF10102">
    <property type="entry name" value="DUF2341"/>
    <property type="match status" value="1"/>
</dbReference>
<proteinExistence type="predicted"/>
<name>X0XP54_9ZZZZ</name>
<gene>
    <name evidence="2" type="ORF">S01H1_69079</name>
</gene>
<comment type="caution">
    <text evidence="2">The sequence shown here is derived from an EMBL/GenBank/DDBJ whole genome shotgun (WGS) entry which is preliminary data.</text>
</comment>
<dbReference type="AlphaFoldDB" id="X0XP54"/>
<dbReference type="InterPro" id="IPR018765">
    <property type="entry name" value="DUF2341"/>
</dbReference>
<evidence type="ECO:0000313" key="2">
    <source>
        <dbReference type="EMBL" id="GAG37112.1"/>
    </source>
</evidence>
<sequence length="247" mass="27132">LRFEISNEGTAESLSTEYLLEYATSTGGPWKAVPVSATAEHWEMVNSTYFTDGASTSNIVPGLSDENDDFVLGKLKDTSNQTAGMTLSATEFTEIEYCIGATANVTPPETYYFRLTNAGTPLDSYIIYGRVTVGNSGPWFDSNWPYRKLLRIDSSRVAGDLANFPVLINTTDENLKYNADAHAVNHVRQSDGGDIVFTTEVGVKLDHEIEKYEPSTGELVAWVEVPSVFGSSDTFIYIYYGYASAVD</sequence>
<evidence type="ECO:0000259" key="1">
    <source>
        <dbReference type="Pfam" id="PF10102"/>
    </source>
</evidence>
<dbReference type="EMBL" id="BARS01045837">
    <property type="protein sequence ID" value="GAG37112.1"/>
    <property type="molecule type" value="Genomic_DNA"/>
</dbReference>
<protein>
    <recommendedName>
        <fullName evidence="1">DUF2341 domain-containing protein</fullName>
    </recommendedName>
</protein>
<reference evidence="2" key="1">
    <citation type="journal article" date="2014" name="Front. Microbiol.">
        <title>High frequency of phylogenetically diverse reductive dehalogenase-homologous genes in deep subseafloor sedimentary metagenomes.</title>
        <authorList>
            <person name="Kawai M."/>
            <person name="Futagami T."/>
            <person name="Toyoda A."/>
            <person name="Takaki Y."/>
            <person name="Nishi S."/>
            <person name="Hori S."/>
            <person name="Arai W."/>
            <person name="Tsubouchi T."/>
            <person name="Morono Y."/>
            <person name="Uchiyama I."/>
            <person name="Ito T."/>
            <person name="Fujiyama A."/>
            <person name="Inagaki F."/>
            <person name="Takami H."/>
        </authorList>
    </citation>
    <scope>NUCLEOTIDE SEQUENCE</scope>
    <source>
        <strain evidence="2">Expedition CK06-06</strain>
    </source>
</reference>